<evidence type="ECO:0000256" key="16">
    <source>
        <dbReference type="NCBIfam" id="TIGR01389"/>
    </source>
</evidence>
<proteinExistence type="inferred from homology"/>
<dbReference type="Gene3D" id="3.40.50.300">
    <property type="entry name" value="P-loop containing nucleotide triphosphate hydrolases"/>
    <property type="match status" value="2"/>
</dbReference>
<evidence type="ECO:0000256" key="13">
    <source>
        <dbReference type="ARBA" id="ARBA00023204"/>
    </source>
</evidence>
<evidence type="ECO:0000256" key="14">
    <source>
        <dbReference type="ARBA" id="ARBA00023235"/>
    </source>
</evidence>
<keyword evidence="5" id="KW-0547">Nucleotide-binding</keyword>
<keyword evidence="14" id="KW-0413">Isomerase</keyword>
<keyword evidence="12" id="KW-0233">DNA recombination</keyword>
<dbReference type="InterPro" id="IPR001650">
    <property type="entry name" value="Helicase_C-like"/>
</dbReference>
<keyword evidence="8 20" id="KW-0347">Helicase</keyword>
<dbReference type="SUPFAM" id="SSF47819">
    <property type="entry name" value="HRDC-like"/>
    <property type="match status" value="1"/>
</dbReference>
<evidence type="ECO:0000256" key="4">
    <source>
        <dbReference type="ARBA" id="ARBA00022723"/>
    </source>
</evidence>
<comment type="caution">
    <text evidence="20">The sequence shown here is derived from an EMBL/GenBank/DDBJ whole genome shotgun (WGS) entry which is preliminary data.</text>
</comment>
<dbReference type="CDD" id="cd17920">
    <property type="entry name" value="DEXHc_RecQ"/>
    <property type="match status" value="1"/>
</dbReference>
<dbReference type="InterPro" id="IPR036388">
    <property type="entry name" value="WH-like_DNA-bd_sf"/>
</dbReference>
<keyword evidence="7 20" id="KW-0378">Hydrolase</keyword>
<dbReference type="RefSeq" id="WP_335734830.1">
    <property type="nucleotide sequence ID" value="NZ_JALAAR010000003.1"/>
</dbReference>
<evidence type="ECO:0000256" key="5">
    <source>
        <dbReference type="ARBA" id="ARBA00022741"/>
    </source>
</evidence>
<dbReference type="InterPro" id="IPR027417">
    <property type="entry name" value="P-loop_NTPase"/>
</dbReference>
<keyword evidence="9" id="KW-0862">Zinc</keyword>
<dbReference type="InterPro" id="IPR010997">
    <property type="entry name" value="HRDC-like_sf"/>
</dbReference>
<comment type="similarity">
    <text evidence="3">Belongs to the helicase family. RecQ subfamily.</text>
</comment>
<dbReference type="EMBL" id="JALAAR010000003">
    <property type="protein sequence ID" value="MEH8016411.1"/>
    <property type="molecule type" value="Genomic_DNA"/>
</dbReference>
<keyword evidence="13" id="KW-0234">DNA repair</keyword>
<accession>A0ABU8C3D7</accession>
<dbReference type="GO" id="GO:0016787">
    <property type="term" value="F:hydrolase activity"/>
    <property type="evidence" value="ECO:0007669"/>
    <property type="project" value="UniProtKB-KW"/>
</dbReference>
<dbReference type="PANTHER" id="PTHR13710:SF105">
    <property type="entry name" value="ATP-DEPENDENT DNA HELICASE Q1"/>
    <property type="match status" value="1"/>
</dbReference>
<evidence type="ECO:0000256" key="1">
    <source>
        <dbReference type="ARBA" id="ARBA00001946"/>
    </source>
</evidence>
<organism evidence="20 21">
    <name type="scientific">Rheinheimera muenzenbergensis</name>
    <dbReference type="NCBI Taxonomy" id="1193628"/>
    <lineage>
        <taxon>Bacteria</taxon>
        <taxon>Pseudomonadati</taxon>
        <taxon>Pseudomonadota</taxon>
        <taxon>Gammaproteobacteria</taxon>
        <taxon>Chromatiales</taxon>
        <taxon>Chromatiaceae</taxon>
        <taxon>Rheinheimera</taxon>
    </lineage>
</organism>
<keyword evidence="6" id="KW-0227">DNA damage</keyword>
<name>A0ABU8C3D7_9GAMM</name>
<dbReference type="InterPro" id="IPR032284">
    <property type="entry name" value="RecQ_Zn-bd"/>
</dbReference>
<dbReference type="PROSITE" id="PS51194">
    <property type="entry name" value="HELICASE_CTER"/>
    <property type="match status" value="1"/>
</dbReference>
<dbReference type="Gene3D" id="1.10.150.80">
    <property type="entry name" value="HRDC domain"/>
    <property type="match status" value="1"/>
</dbReference>
<dbReference type="NCBIfam" id="TIGR00614">
    <property type="entry name" value="recQ_fam"/>
    <property type="match status" value="1"/>
</dbReference>
<evidence type="ECO:0000313" key="20">
    <source>
        <dbReference type="EMBL" id="MEH8016411.1"/>
    </source>
</evidence>
<dbReference type="Pfam" id="PF00270">
    <property type="entry name" value="DEAD"/>
    <property type="match status" value="1"/>
</dbReference>
<dbReference type="SMART" id="SM00490">
    <property type="entry name" value="HELICc"/>
    <property type="match status" value="1"/>
</dbReference>
<dbReference type="Pfam" id="PF00570">
    <property type="entry name" value="HRDC"/>
    <property type="match status" value="1"/>
</dbReference>
<keyword evidence="10" id="KW-0067">ATP-binding</keyword>
<dbReference type="SMART" id="SM00487">
    <property type="entry name" value="DEXDc"/>
    <property type="match status" value="1"/>
</dbReference>
<keyword evidence="21" id="KW-1185">Reference proteome</keyword>
<dbReference type="InterPro" id="IPR002121">
    <property type="entry name" value="HRDC_dom"/>
</dbReference>
<evidence type="ECO:0000256" key="9">
    <source>
        <dbReference type="ARBA" id="ARBA00022833"/>
    </source>
</evidence>
<dbReference type="InterPro" id="IPR014001">
    <property type="entry name" value="Helicase_ATP-bd"/>
</dbReference>
<comment type="catalytic activity">
    <reaction evidence="15">
        <text>Couples ATP hydrolysis with the unwinding of duplex DNA by translocating in the 3'-5' direction.</text>
        <dbReference type="EC" id="5.6.2.4"/>
    </reaction>
</comment>
<dbReference type="InterPro" id="IPR018982">
    <property type="entry name" value="RQC_domain"/>
</dbReference>
<comment type="cofactor">
    <cofactor evidence="2">
        <name>Zn(2+)</name>
        <dbReference type="ChEBI" id="CHEBI:29105"/>
    </cofactor>
</comment>
<reference evidence="20 21" key="1">
    <citation type="journal article" date="2023" name="Ecotoxicol. Environ. Saf.">
        <title>Mercury remediation potential of mercury-resistant strain Rheinheimera metallidurans sp. nov. isolated from a municipal waste dumping site.</title>
        <authorList>
            <person name="Yadav V."/>
            <person name="Manjhi A."/>
            <person name="Vadakedath N."/>
        </authorList>
    </citation>
    <scope>NUCLEOTIDE SEQUENCE [LARGE SCALE GENOMIC DNA]</scope>
    <source>
        <strain evidence="20 21">E-49</strain>
    </source>
</reference>
<dbReference type="Proteomes" id="UP001375382">
    <property type="component" value="Unassembled WGS sequence"/>
</dbReference>
<dbReference type="GO" id="GO:0003678">
    <property type="term" value="F:DNA helicase activity"/>
    <property type="evidence" value="ECO:0007669"/>
    <property type="project" value="UniProtKB-EC"/>
</dbReference>
<dbReference type="InterPro" id="IPR006293">
    <property type="entry name" value="DNA_helicase_ATP-dep_RecQ_bac"/>
</dbReference>
<protein>
    <recommendedName>
        <fullName evidence="16">DNA helicase RecQ</fullName>
        <ecNumber evidence="16">5.6.2.4</ecNumber>
    </recommendedName>
</protein>
<evidence type="ECO:0000256" key="6">
    <source>
        <dbReference type="ARBA" id="ARBA00022763"/>
    </source>
</evidence>
<dbReference type="NCBIfam" id="TIGR01389">
    <property type="entry name" value="recQ"/>
    <property type="match status" value="1"/>
</dbReference>
<feature type="domain" description="Helicase C-terminal" evidence="19">
    <location>
        <begin position="226"/>
        <end position="375"/>
    </location>
</feature>
<sequence length="618" mass="69280">MPALFTNDASNVTADLYSVLKTVFGYSAFRDGQLQVIEAALSQRDSFVLMPTGGGKSLCYQLPALILPQVTVVVSPLMSLMKDQVDALKANGIAAEFINSSQSREDILQVFARLRRNELKLLYVAPERLLQPQFLDRLQDVGVSLLAIDEAHCISQWGHDFRPDYMALALLKQRFPQVPLMALTATADAATRHDILQQLQLQQPYINLSSFDRPNIRYTVQEKFRPVEQLVAYLQQQEGSSGIVYCASRRKVDELTEQLKQRGFNAAAYHAGLDSEQRAAVQDAFKRDDYQLIVATVAFGMGVNKSNIRYVVHFELPRTIEAYYQETGRAGRDGVAAEAMLLFDPADIGRMKRWLDAEPNQQRAEVTWQRFLAMAAFAEAQTCRRQVLLNYFGEASQTRCGNCDICLNPPQQFNATELAQKALSCVYRVGQSFGMHHVIDVLRGGHSQKIIELGHDKLSTWGIGTGLSHDYWLSILRQLIHFGLLQQDITAHSVLKLQPAARPVLRGESSLSLAIPRLHSVKRETEQLSKQAYDRLLFARLKALRKRIAQRDDVAPFVVFSDATLIDMCRLLPTDNISMLSVSGVGQTKLARYGADFLDEISEYLAEDNQPPAGKLAK</sequence>
<evidence type="ECO:0000256" key="7">
    <source>
        <dbReference type="ARBA" id="ARBA00022801"/>
    </source>
</evidence>
<evidence type="ECO:0000256" key="11">
    <source>
        <dbReference type="ARBA" id="ARBA00023125"/>
    </source>
</evidence>
<dbReference type="SMART" id="SM00341">
    <property type="entry name" value="HRDC"/>
    <property type="match status" value="1"/>
</dbReference>
<evidence type="ECO:0000259" key="18">
    <source>
        <dbReference type="PROSITE" id="PS51192"/>
    </source>
</evidence>
<dbReference type="InterPro" id="IPR011545">
    <property type="entry name" value="DEAD/DEAH_box_helicase_dom"/>
</dbReference>
<evidence type="ECO:0000256" key="2">
    <source>
        <dbReference type="ARBA" id="ARBA00001947"/>
    </source>
</evidence>
<evidence type="ECO:0000256" key="12">
    <source>
        <dbReference type="ARBA" id="ARBA00023172"/>
    </source>
</evidence>
<dbReference type="PROSITE" id="PS51192">
    <property type="entry name" value="HELICASE_ATP_BIND_1"/>
    <property type="match status" value="1"/>
</dbReference>
<evidence type="ECO:0000313" key="21">
    <source>
        <dbReference type="Proteomes" id="UP001375382"/>
    </source>
</evidence>
<evidence type="ECO:0000256" key="3">
    <source>
        <dbReference type="ARBA" id="ARBA00005446"/>
    </source>
</evidence>
<keyword evidence="4" id="KW-0479">Metal-binding</keyword>
<dbReference type="SUPFAM" id="SSF52540">
    <property type="entry name" value="P-loop containing nucleoside triphosphate hydrolases"/>
    <property type="match status" value="2"/>
</dbReference>
<keyword evidence="11" id="KW-0238">DNA-binding</keyword>
<feature type="domain" description="Helicase ATP-binding" evidence="18">
    <location>
        <begin position="37"/>
        <end position="205"/>
    </location>
</feature>
<evidence type="ECO:0000256" key="8">
    <source>
        <dbReference type="ARBA" id="ARBA00022806"/>
    </source>
</evidence>
<evidence type="ECO:0000256" key="15">
    <source>
        <dbReference type="ARBA" id="ARBA00034617"/>
    </source>
</evidence>
<feature type="domain" description="HRDC" evidence="17">
    <location>
        <begin position="531"/>
        <end position="611"/>
    </location>
</feature>
<evidence type="ECO:0000259" key="17">
    <source>
        <dbReference type="PROSITE" id="PS50967"/>
    </source>
</evidence>
<dbReference type="PANTHER" id="PTHR13710">
    <property type="entry name" value="DNA HELICASE RECQ FAMILY MEMBER"/>
    <property type="match status" value="1"/>
</dbReference>
<dbReference type="EC" id="5.6.2.4" evidence="16"/>
<dbReference type="Pfam" id="PF09382">
    <property type="entry name" value="RQC"/>
    <property type="match status" value="1"/>
</dbReference>
<dbReference type="Pfam" id="PF16124">
    <property type="entry name" value="RecQ_Zn_bind"/>
    <property type="match status" value="1"/>
</dbReference>
<gene>
    <name evidence="20" type="primary">recQ</name>
    <name evidence="20" type="ORF">MN202_04155</name>
</gene>
<dbReference type="InterPro" id="IPR044876">
    <property type="entry name" value="HRDC_dom_sf"/>
</dbReference>
<evidence type="ECO:0000259" key="19">
    <source>
        <dbReference type="PROSITE" id="PS51194"/>
    </source>
</evidence>
<dbReference type="Gene3D" id="1.10.10.10">
    <property type="entry name" value="Winged helix-like DNA-binding domain superfamily/Winged helix DNA-binding domain"/>
    <property type="match status" value="1"/>
</dbReference>
<dbReference type="PROSITE" id="PS50967">
    <property type="entry name" value="HRDC"/>
    <property type="match status" value="1"/>
</dbReference>
<dbReference type="SMART" id="SM00956">
    <property type="entry name" value="RQC"/>
    <property type="match status" value="1"/>
</dbReference>
<dbReference type="CDD" id="cd18794">
    <property type="entry name" value="SF2_C_RecQ"/>
    <property type="match status" value="1"/>
</dbReference>
<dbReference type="Pfam" id="PF00271">
    <property type="entry name" value="Helicase_C"/>
    <property type="match status" value="1"/>
</dbReference>
<dbReference type="InterPro" id="IPR004589">
    <property type="entry name" value="DNA_helicase_ATP-dep_RecQ"/>
</dbReference>
<evidence type="ECO:0000256" key="10">
    <source>
        <dbReference type="ARBA" id="ARBA00022840"/>
    </source>
</evidence>
<comment type="cofactor">
    <cofactor evidence="1">
        <name>Mg(2+)</name>
        <dbReference type="ChEBI" id="CHEBI:18420"/>
    </cofactor>
</comment>